<keyword evidence="2" id="KW-0378">Hydrolase</keyword>
<evidence type="ECO:0000313" key="3">
    <source>
        <dbReference type="Proteomes" id="UP000242188"/>
    </source>
</evidence>
<dbReference type="GO" id="GO:0050528">
    <property type="term" value="F:acyloxyacyl hydrolase activity"/>
    <property type="evidence" value="ECO:0007669"/>
    <property type="project" value="InterPro"/>
</dbReference>
<feature type="region of interest" description="Disordered" evidence="1">
    <location>
        <begin position="88"/>
        <end position="114"/>
    </location>
</feature>
<dbReference type="Proteomes" id="UP000242188">
    <property type="component" value="Unassembled WGS sequence"/>
</dbReference>
<dbReference type="PANTHER" id="PTHR15010">
    <property type="entry name" value="ACYLOXYACYL HYDROLASE"/>
    <property type="match status" value="1"/>
</dbReference>
<proteinExistence type="predicted"/>
<dbReference type="Gene3D" id="3.40.50.1110">
    <property type="entry name" value="SGNH hydrolase"/>
    <property type="match status" value="1"/>
</dbReference>
<name>A0A210QTS5_MIZYE</name>
<evidence type="ECO:0000256" key="1">
    <source>
        <dbReference type="SAM" id="MobiDB-lite"/>
    </source>
</evidence>
<dbReference type="GO" id="GO:0005509">
    <property type="term" value="F:calcium ion binding"/>
    <property type="evidence" value="ECO:0007669"/>
    <property type="project" value="TreeGrafter"/>
</dbReference>
<dbReference type="InterPro" id="IPR001087">
    <property type="entry name" value="GDSL"/>
</dbReference>
<dbReference type="GO" id="GO:0009104">
    <property type="term" value="P:lipopolysaccharide catabolic process"/>
    <property type="evidence" value="ECO:0007669"/>
    <property type="project" value="TreeGrafter"/>
</dbReference>
<dbReference type="OrthoDB" id="14839at2759"/>
<keyword evidence="3" id="KW-1185">Reference proteome</keyword>
<protein>
    <submittedName>
        <fullName evidence="2">Acyloxyacyl hydrolase</fullName>
    </submittedName>
</protein>
<dbReference type="SUPFAM" id="SSF52266">
    <property type="entry name" value="SGNH hydrolase"/>
    <property type="match status" value="1"/>
</dbReference>
<gene>
    <name evidence="2" type="ORF">KP79_PYT13591</name>
</gene>
<dbReference type="EMBL" id="NEDP02001926">
    <property type="protein sequence ID" value="OWF52129.1"/>
    <property type="molecule type" value="Genomic_DNA"/>
</dbReference>
<evidence type="ECO:0000313" key="2">
    <source>
        <dbReference type="EMBL" id="OWF52129.1"/>
    </source>
</evidence>
<comment type="caution">
    <text evidence="2">The sequence shown here is derived from an EMBL/GenBank/DDBJ whole genome shotgun (WGS) entry which is preliminary data.</text>
</comment>
<dbReference type="InterPro" id="IPR036514">
    <property type="entry name" value="SGNH_hydro_sf"/>
</dbReference>
<dbReference type="PANTHER" id="PTHR15010:SF0">
    <property type="entry name" value="ACYLOXYACYL HYDROLASE"/>
    <property type="match status" value="1"/>
</dbReference>
<organism evidence="2 3">
    <name type="scientific">Mizuhopecten yessoensis</name>
    <name type="common">Japanese scallop</name>
    <name type="synonym">Patinopecten yessoensis</name>
    <dbReference type="NCBI Taxonomy" id="6573"/>
    <lineage>
        <taxon>Eukaryota</taxon>
        <taxon>Metazoa</taxon>
        <taxon>Spiralia</taxon>
        <taxon>Lophotrochozoa</taxon>
        <taxon>Mollusca</taxon>
        <taxon>Bivalvia</taxon>
        <taxon>Autobranchia</taxon>
        <taxon>Pteriomorphia</taxon>
        <taxon>Pectinida</taxon>
        <taxon>Pectinoidea</taxon>
        <taxon>Pectinidae</taxon>
        <taxon>Mizuhopecten</taxon>
    </lineage>
</organism>
<dbReference type="Pfam" id="PF00657">
    <property type="entry name" value="Lipase_GDSL"/>
    <property type="match status" value="1"/>
</dbReference>
<dbReference type="InterPro" id="IPR039676">
    <property type="entry name" value="AOAH"/>
</dbReference>
<feature type="compositionally biased region" description="Basic and acidic residues" evidence="1">
    <location>
        <begin position="88"/>
        <end position="113"/>
    </location>
</feature>
<sequence length="467" mass="53262">MTVFSCSFPIVLKSSRNVHSGIFKELFSSEMKQETYQIHQDTKICELPGIKIICNWIDKILDKHVPVIDLDGDRYSTFQALRGSSWRGKDCDDSRKDIHPGSRPIQSDRDKDSNCNGIMGVDPVSGQPYEDLYCKDSQARGVVVLGDSISAHFHIPREWLNATEISAAVFKPLPFILGNEFNWPELSSITGYMNNTYTNVNHGPMNSVYDYLWQRNRCNHRDYQNLAVNGARSWSVADTIEKSISRNQITDNPVTLFYALVGMDVCNPLTDTVAYMTTPEEMKNNSIITLQFLEKTLPAGSHVFLVGLAEGRVLYDSLKDRVHPIGSLRNDVTYSHFYDYFNCLEISSCRGWMNTNETIRNMTTQRAEQLSNVLKEVAQTEAAKYHNFKLAYLENPVFKVFEHWRNLGRPLWELLEPVDGFHTNQLGQALTGQVLWQILETEYPDAIGPINPFNNKIKAIFGDQEGY</sequence>
<accession>A0A210QTS5</accession>
<reference evidence="2 3" key="1">
    <citation type="journal article" date="2017" name="Nat. Ecol. Evol.">
        <title>Scallop genome provides insights into evolution of bilaterian karyotype and development.</title>
        <authorList>
            <person name="Wang S."/>
            <person name="Zhang J."/>
            <person name="Jiao W."/>
            <person name="Li J."/>
            <person name="Xun X."/>
            <person name="Sun Y."/>
            <person name="Guo X."/>
            <person name="Huan P."/>
            <person name="Dong B."/>
            <person name="Zhang L."/>
            <person name="Hu X."/>
            <person name="Sun X."/>
            <person name="Wang J."/>
            <person name="Zhao C."/>
            <person name="Wang Y."/>
            <person name="Wang D."/>
            <person name="Huang X."/>
            <person name="Wang R."/>
            <person name="Lv J."/>
            <person name="Li Y."/>
            <person name="Zhang Z."/>
            <person name="Liu B."/>
            <person name="Lu W."/>
            <person name="Hui Y."/>
            <person name="Liang J."/>
            <person name="Zhou Z."/>
            <person name="Hou R."/>
            <person name="Li X."/>
            <person name="Liu Y."/>
            <person name="Li H."/>
            <person name="Ning X."/>
            <person name="Lin Y."/>
            <person name="Zhao L."/>
            <person name="Xing Q."/>
            <person name="Dou J."/>
            <person name="Li Y."/>
            <person name="Mao J."/>
            <person name="Guo H."/>
            <person name="Dou H."/>
            <person name="Li T."/>
            <person name="Mu C."/>
            <person name="Jiang W."/>
            <person name="Fu Q."/>
            <person name="Fu X."/>
            <person name="Miao Y."/>
            <person name="Liu J."/>
            <person name="Yu Q."/>
            <person name="Li R."/>
            <person name="Liao H."/>
            <person name="Li X."/>
            <person name="Kong Y."/>
            <person name="Jiang Z."/>
            <person name="Chourrout D."/>
            <person name="Li R."/>
            <person name="Bao Z."/>
        </authorList>
    </citation>
    <scope>NUCLEOTIDE SEQUENCE [LARGE SCALE GENOMIC DNA]</scope>
    <source>
        <strain evidence="2 3">PY_sf001</strain>
    </source>
</reference>
<dbReference type="AlphaFoldDB" id="A0A210QTS5"/>